<evidence type="ECO:0000259" key="5">
    <source>
        <dbReference type="Pfam" id="PF04101"/>
    </source>
</evidence>
<dbReference type="Proteomes" id="UP000010467">
    <property type="component" value="Chromosome"/>
</dbReference>
<evidence type="ECO:0000256" key="3">
    <source>
        <dbReference type="ARBA" id="ARBA00022676"/>
    </source>
</evidence>
<dbReference type="EMBL" id="CP003382">
    <property type="protein sequence ID" value="AFZ67280.1"/>
    <property type="molecule type" value="Genomic_DNA"/>
</dbReference>
<evidence type="ECO:0000313" key="8">
    <source>
        <dbReference type="Proteomes" id="UP000010467"/>
    </source>
</evidence>
<evidence type="ECO:0000259" key="6">
    <source>
        <dbReference type="Pfam" id="PF06925"/>
    </source>
</evidence>
<dbReference type="GO" id="GO:0016020">
    <property type="term" value="C:membrane"/>
    <property type="evidence" value="ECO:0007669"/>
    <property type="project" value="UniProtKB-SubCell"/>
</dbReference>
<organism evidence="7 8">
    <name type="scientific">Deinococcus peraridilitoris (strain DSM 19664 / LMG 22246 / CIP 109416 / KR-200)</name>
    <dbReference type="NCBI Taxonomy" id="937777"/>
    <lineage>
        <taxon>Bacteria</taxon>
        <taxon>Thermotogati</taxon>
        <taxon>Deinococcota</taxon>
        <taxon>Deinococci</taxon>
        <taxon>Deinococcales</taxon>
        <taxon>Deinococcaceae</taxon>
        <taxon>Deinococcus</taxon>
    </lineage>
</organism>
<comment type="subcellular location">
    <subcellularLocation>
        <location evidence="1">Membrane</location>
    </subcellularLocation>
</comment>
<dbReference type="PANTHER" id="PTHR43025">
    <property type="entry name" value="MONOGALACTOSYLDIACYLGLYCEROL SYNTHASE"/>
    <property type="match status" value="1"/>
</dbReference>
<accession>L0A2N7</accession>
<dbReference type="SUPFAM" id="SSF53756">
    <property type="entry name" value="UDP-Glycosyltransferase/glycogen phosphorylase"/>
    <property type="match status" value="1"/>
</dbReference>
<dbReference type="HOGENOM" id="CLU_028367_0_1_0"/>
<evidence type="ECO:0000256" key="2">
    <source>
        <dbReference type="ARBA" id="ARBA00006962"/>
    </source>
</evidence>
<keyword evidence="3" id="KW-0328">Glycosyltransferase</keyword>
<keyword evidence="4 7" id="KW-0808">Transferase</keyword>
<protein>
    <submittedName>
        <fullName evidence="7">UDP-N-acetylglucosamine:LPS N-acetylglucosamine transferase</fullName>
    </submittedName>
</protein>
<proteinExistence type="inferred from homology"/>
<dbReference type="Pfam" id="PF06925">
    <property type="entry name" value="MGDG_synth"/>
    <property type="match status" value="1"/>
</dbReference>
<dbReference type="eggNOG" id="COG0707">
    <property type="taxonomic scope" value="Bacteria"/>
</dbReference>
<dbReference type="InterPro" id="IPR007235">
    <property type="entry name" value="Glyco_trans_28_C"/>
</dbReference>
<dbReference type="InterPro" id="IPR050519">
    <property type="entry name" value="Glycosyltransf_28_UgtP"/>
</dbReference>
<keyword evidence="8" id="KW-1185">Reference proteome</keyword>
<dbReference type="KEGG" id="dpd:Deipe_1761"/>
<reference evidence="8" key="1">
    <citation type="submission" date="2012-03" db="EMBL/GenBank/DDBJ databases">
        <title>Complete sequence of chromosome of Deinococcus peraridilitoris DSM 19664.</title>
        <authorList>
            <person name="Lucas S."/>
            <person name="Copeland A."/>
            <person name="Lapidus A."/>
            <person name="Glavina del Rio T."/>
            <person name="Dalin E."/>
            <person name="Tice H."/>
            <person name="Bruce D."/>
            <person name="Goodwin L."/>
            <person name="Pitluck S."/>
            <person name="Peters L."/>
            <person name="Mikhailova N."/>
            <person name="Lu M."/>
            <person name="Kyrpides N."/>
            <person name="Mavromatis K."/>
            <person name="Ivanova N."/>
            <person name="Brettin T."/>
            <person name="Detter J.C."/>
            <person name="Han C."/>
            <person name="Larimer F."/>
            <person name="Land M."/>
            <person name="Hauser L."/>
            <person name="Markowitz V."/>
            <person name="Cheng J.-F."/>
            <person name="Hugenholtz P."/>
            <person name="Woyke T."/>
            <person name="Wu D."/>
            <person name="Pukall R."/>
            <person name="Steenblock K."/>
            <person name="Brambilla E."/>
            <person name="Klenk H.-P."/>
            <person name="Eisen J.A."/>
        </authorList>
    </citation>
    <scope>NUCLEOTIDE SEQUENCE [LARGE SCALE GENOMIC DNA]</scope>
    <source>
        <strain evidence="8">DSM 19664 / LMG 22246 / CIP 109416 / KR-200</strain>
    </source>
</reference>
<dbReference type="OrthoDB" id="9815663at2"/>
<dbReference type="Gene3D" id="3.40.50.2000">
    <property type="entry name" value="Glycogen Phosphorylase B"/>
    <property type="match status" value="1"/>
</dbReference>
<gene>
    <name evidence="7" type="ordered locus">Deipe_1761</name>
</gene>
<dbReference type="AlphaFoldDB" id="L0A2N7"/>
<evidence type="ECO:0000313" key="7">
    <source>
        <dbReference type="EMBL" id="AFZ67280.1"/>
    </source>
</evidence>
<comment type="similarity">
    <text evidence="2">Belongs to the glycosyltransferase 28 family.</text>
</comment>
<evidence type="ECO:0000256" key="4">
    <source>
        <dbReference type="ARBA" id="ARBA00022679"/>
    </source>
</evidence>
<dbReference type="Pfam" id="PF04101">
    <property type="entry name" value="Glyco_tran_28_C"/>
    <property type="match status" value="1"/>
</dbReference>
<sequence>MRALIVSAALGGGHLKAAEALERALAEYSPGFNALHADYLTYLNPVERGVSAGVYLWWLRHSPNTYRFFYHWSDRAEAPWFVKSAASTAGLRRMLRDLRRVRPHLVLSSYDGPAVLAHTARRRHGLSFLNALLVTDYTIHYHWARPEVDFFMVATDRVKDGLVGWGIDPEKIAVTGIPILPRYAELQGADKMALRERFGLPQDEPLVLVSAGGKGSIYHGLSDVIDACAGAGTRVQVLLLAGGGEVGTEQVGGATVHRLGYTSFFPELLAASDLVIGKAGGLTVSEAIALGVPMLIYQPIPGQEEGNAAFLQERGAALWAPSKWELRRSLVALLGDPAHLQAMSEAARATGRPHAARDAAQALLRRLGAWE</sequence>
<dbReference type="PATRIC" id="fig|937777.3.peg.1763"/>
<dbReference type="PANTHER" id="PTHR43025:SF3">
    <property type="entry name" value="MONOGALACTOSYLDIACYLGLYCEROL SYNTHASE 1, CHLOROPLASTIC"/>
    <property type="match status" value="1"/>
</dbReference>
<feature type="domain" description="Diacylglycerol glucosyltransferase N-terminal" evidence="6">
    <location>
        <begin position="14"/>
        <end position="179"/>
    </location>
</feature>
<dbReference type="GO" id="GO:0016758">
    <property type="term" value="F:hexosyltransferase activity"/>
    <property type="evidence" value="ECO:0007669"/>
    <property type="project" value="InterPro"/>
</dbReference>
<dbReference type="InterPro" id="IPR009695">
    <property type="entry name" value="Diacylglyc_glucosyltr_N"/>
</dbReference>
<feature type="domain" description="Glycosyl transferase family 28 C-terminal" evidence="5">
    <location>
        <begin position="235"/>
        <end position="349"/>
    </location>
</feature>
<dbReference type="GO" id="GO:0009247">
    <property type="term" value="P:glycolipid biosynthetic process"/>
    <property type="evidence" value="ECO:0007669"/>
    <property type="project" value="InterPro"/>
</dbReference>
<dbReference type="STRING" id="937777.Deipe_1761"/>
<evidence type="ECO:0000256" key="1">
    <source>
        <dbReference type="ARBA" id="ARBA00004370"/>
    </source>
</evidence>
<name>L0A2N7_DEIPD</name>